<dbReference type="Pfam" id="PF09341">
    <property type="entry name" value="Pcc1"/>
    <property type="match status" value="1"/>
</dbReference>
<name>A0A3G1A733_9CREN</name>
<dbReference type="Gene3D" id="3.30.310.50">
    <property type="entry name" value="Alpha-D-phosphohexomutase, C-terminal domain"/>
    <property type="match status" value="1"/>
</dbReference>
<evidence type="ECO:0008006" key="4">
    <source>
        <dbReference type="Google" id="ProtNLM"/>
    </source>
</evidence>
<comment type="similarity">
    <text evidence="1">Belongs to the CTAG/PCC1 family.</text>
</comment>
<evidence type="ECO:0000256" key="1">
    <source>
        <dbReference type="ARBA" id="ARBA00007073"/>
    </source>
</evidence>
<dbReference type="STRING" id="697581.TCARB_1776"/>
<dbReference type="RefSeq" id="WP_020962386.1">
    <property type="nucleotide sequence ID" value="NZ_CP007493.1"/>
</dbReference>
<reference evidence="3" key="1">
    <citation type="book" date="2010" name="EXTREMOPHILES" publisher="0:0-0">
        <title>Complete genome sequences of ten hyperthermophilic archaea reveal their metabolic capabilities and possible ecological roles.</title>
        <editorList>
            <person name="?"/>
        </editorList>
        <authorList>
            <person name="Ravin N.V."/>
            <person name="Mardanov A.V."/>
            <person name="Bonch-Osmolovskaya E.A."/>
            <person name="Skryabin K.G."/>
        </authorList>
    </citation>
    <scope>NUCLEOTIDE SEQUENCE [LARGE SCALE GENOMIC DNA]</scope>
    <source>
        <strain evidence="3">1505</strain>
    </source>
</reference>
<dbReference type="EMBL" id="CP007493">
    <property type="protein sequence ID" value="AJB42812.1"/>
    <property type="molecule type" value="Genomic_DNA"/>
</dbReference>
<protein>
    <recommendedName>
        <fullName evidence="4">Transcription factor Pcc1</fullName>
    </recommendedName>
</protein>
<dbReference type="AlphaFoldDB" id="A0A3G1A733"/>
<evidence type="ECO:0000313" key="2">
    <source>
        <dbReference type="EMBL" id="AJB42812.1"/>
    </source>
</evidence>
<organism evidence="2 3">
    <name type="scientific">Thermofilum adornatum 1505</name>
    <dbReference type="NCBI Taxonomy" id="697581"/>
    <lineage>
        <taxon>Archaea</taxon>
        <taxon>Thermoproteota</taxon>
        <taxon>Thermoprotei</taxon>
        <taxon>Thermofilales</taxon>
        <taxon>Thermofilaceae</taxon>
        <taxon>Thermofilum</taxon>
    </lineage>
</organism>
<gene>
    <name evidence="2" type="ORF">TCARB_1776</name>
</gene>
<evidence type="ECO:0000313" key="3">
    <source>
        <dbReference type="Proteomes" id="UP000266720"/>
    </source>
</evidence>
<dbReference type="NCBIfam" id="NF011470">
    <property type="entry name" value="PRK14887.1"/>
    <property type="match status" value="1"/>
</dbReference>
<proteinExistence type="inferred from homology"/>
<dbReference type="InterPro" id="IPR015419">
    <property type="entry name" value="CTAG/Pcc1"/>
</dbReference>
<dbReference type="GeneID" id="25407190"/>
<dbReference type="GeneID" id="16573363"/>
<accession>A0A3G1A733</accession>
<dbReference type="Proteomes" id="UP000266720">
    <property type="component" value="Chromosome"/>
</dbReference>
<sequence length="89" mass="9884">MRVDDANGRFRAVLEVEGDPDRVEWIYRAFLPETGAAPRYRSRAVARLAGEGKMLVEITSGDVSSLRAAFNTFARLLEAVLSAERVEDV</sequence>
<dbReference type="KEGG" id="tcb:TCARB_1776"/>